<dbReference type="WBParaSite" id="SMUV_0000165101-mRNA-1">
    <property type="protein sequence ID" value="SMUV_0000165101-mRNA-1"/>
    <property type="gene ID" value="SMUV_0000165101"/>
</dbReference>
<protein>
    <submittedName>
        <fullName evidence="4">CRAL-TRIO domain-containing protein</fullName>
    </submittedName>
</protein>
<reference evidence="4" key="1">
    <citation type="submission" date="2017-02" db="UniProtKB">
        <authorList>
            <consortium name="WormBaseParasite"/>
        </authorList>
    </citation>
    <scope>IDENTIFICATION</scope>
</reference>
<dbReference type="InterPro" id="IPR001251">
    <property type="entry name" value="CRAL-TRIO_dom"/>
</dbReference>
<feature type="domain" description="GOLD" evidence="2">
    <location>
        <begin position="287"/>
        <end position="398"/>
    </location>
</feature>
<dbReference type="PROSITE" id="PS50191">
    <property type="entry name" value="CRAL_TRIO"/>
    <property type="match status" value="1"/>
</dbReference>
<dbReference type="InterPro" id="IPR009038">
    <property type="entry name" value="GOLD_dom"/>
</dbReference>
<dbReference type="Gene3D" id="3.40.525.10">
    <property type="entry name" value="CRAL-TRIO lipid binding domain"/>
    <property type="match status" value="1"/>
</dbReference>
<dbReference type="SUPFAM" id="SSF101576">
    <property type="entry name" value="Supernatant protein factor (SPF), C-terminal domain"/>
    <property type="match status" value="1"/>
</dbReference>
<dbReference type="SMART" id="SM00516">
    <property type="entry name" value="SEC14"/>
    <property type="match status" value="1"/>
</dbReference>
<feature type="domain" description="CRAL-TRIO" evidence="1">
    <location>
        <begin position="88"/>
        <end position="260"/>
    </location>
</feature>
<evidence type="ECO:0000313" key="3">
    <source>
        <dbReference type="Proteomes" id="UP000046393"/>
    </source>
</evidence>
<evidence type="ECO:0000259" key="2">
    <source>
        <dbReference type="PROSITE" id="PS50866"/>
    </source>
</evidence>
<dbReference type="PROSITE" id="PS50866">
    <property type="entry name" value="GOLD"/>
    <property type="match status" value="1"/>
</dbReference>
<dbReference type="SUPFAM" id="SSF52087">
    <property type="entry name" value="CRAL/TRIO domain"/>
    <property type="match status" value="1"/>
</dbReference>
<organism evidence="3 4">
    <name type="scientific">Syphacia muris</name>
    <dbReference type="NCBI Taxonomy" id="451379"/>
    <lineage>
        <taxon>Eukaryota</taxon>
        <taxon>Metazoa</taxon>
        <taxon>Ecdysozoa</taxon>
        <taxon>Nematoda</taxon>
        <taxon>Chromadorea</taxon>
        <taxon>Rhabditida</taxon>
        <taxon>Spirurina</taxon>
        <taxon>Oxyuridomorpha</taxon>
        <taxon>Oxyuroidea</taxon>
        <taxon>Oxyuridae</taxon>
        <taxon>Syphacia</taxon>
    </lineage>
</organism>
<evidence type="ECO:0000259" key="1">
    <source>
        <dbReference type="PROSITE" id="PS50191"/>
    </source>
</evidence>
<dbReference type="Gene3D" id="2.60.120.680">
    <property type="entry name" value="GOLD domain"/>
    <property type="match status" value="1"/>
</dbReference>
<dbReference type="InterPro" id="IPR051064">
    <property type="entry name" value="SEC14/CRAL-TRIO_domain"/>
</dbReference>
<evidence type="ECO:0000313" key="4">
    <source>
        <dbReference type="WBParaSite" id="SMUV_0000165101-mRNA-1"/>
    </source>
</evidence>
<sequence length="399" mass="45488">MVVERITANIDANDKVLIAKVRAAIKEELKLVPSYSDDLSLLRWIIGWDRKIDVVIPKLKSSLRAIAALELPKKDLSSIEKITEYCDSISKPLQYLPGSLLGYDKDHNIISIQMIGRLDPHGLMPCVKNSDLYVLRIAESEGVMNLIRSNEKKYNRQLGTTVIIDLEGLSMDMIYMPAIKVITAMLSQLQEMFPDVIRRIFIINSPSFIQFAWSLISSCLAKQTKQKIQFLGADWKERLKEFIDESVLYENWGGTRPAPTPYGHIRTGGKVPKELRHVYDRANDLPESELQKLVVSARSVTYVPFEVKGEIDPKRKLCWWWRLESGDVSFSILLAKDPSKDVAEDPEDTVIRPKFKLQTEYVPEEGQVSCELPGTYKLVFDNSHSTLRSKTLHYSVKTT</sequence>
<accession>A0A0N5ABX5</accession>
<dbReference type="CDD" id="cd00170">
    <property type="entry name" value="SEC14"/>
    <property type="match status" value="1"/>
</dbReference>
<dbReference type="Pfam" id="PF00650">
    <property type="entry name" value="CRAL_TRIO"/>
    <property type="match status" value="1"/>
</dbReference>
<dbReference type="STRING" id="451379.A0A0N5ABX5"/>
<name>A0A0N5ABX5_9BILA</name>
<dbReference type="GO" id="GO:0005737">
    <property type="term" value="C:cytoplasm"/>
    <property type="evidence" value="ECO:0007669"/>
    <property type="project" value="TreeGrafter"/>
</dbReference>
<dbReference type="AlphaFoldDB" id="A0A0N5ABX5"/>
<keyword evidence="3" id="KW-1185">Reference proteome</keyword>
<dbReference type="InterPro" id="IPR036865">
    <property type="entry name" value="CRAL-TRIO_dom_sf"/>
</dbReference>
<dbReference type="PANTHER" id="PTHR23324:SF88">
    <property type="entry name" value="CRAL-TRIO DOMAIN-CONTAINING PROTEIN"/>
    <property type="match status" value="1"/>
</dbReference>
<dbReference type="Proteomes" id="UP000046393">
    <property type="component" value="Unplaced"/>
</dbReference>
<proteinExistence type="predicted"/>
<dbReference type="InterPro" id="IPR036598">
    <property type="entry name" value="GOLD_dom_sf"/>
</dbReference>
<dbReference type="PANTHER" id="PTHR23324">
    <property type="entry name" value="SEC14 RELATED PROTEIN"/>
    <property type="match status" value="1"/>
</dbReference>